<dbReference type="AlphaFoldDB" id="A0A5N6GSD0"/>
<keyword evidence="1" id="KW-0812">Transmembrane</keyword>
<protein>
    <submittedName>
        <fullName evidence="2">Uncharacterized protein</fullName>
    </submittedName>
</protein>
<dbReference type="EMBL" id="ML734645">
    <property type="protein sequence ID" value="KAB8243333.1"/>
    <property type="molecule type" value="Genomic_DNA"/>
</dbReference>
<keyword evidence="1" id="KW-1133">Transmembrane helix</keyword>
<proteinExistence type="predicted"/>
<evidence type="ECO:0000256" key="1">
    <source>
        <dbReference type="SAM" id="Phobius"/>
    </source>
</evidence>
<gene>
    <name evidence="2" type="ORF">BDV35DRAFT_363545</name>
</gene>
<feature type="transmembrane region" description="Helical" evidence="1">
    <location>
        <begin position="15"/>
        <end position="36"/>
    </location>
</feature>
<keyword evidence="1" id="KW-0472">Membrane</keyword>
<name>A0A5N6GSD0_ASPFL</name>
<accession>A0A5N6GSD0</accession>
<dbReference type="Proteomes" id="UP000325434">
    <property type="component" value="Unassembled WGS sequence"/>
</dbReference>
<evidence type="ECO:0000313" key="2">
    <source>
        <dbReference type="EMBL" id="KAB8243333.1"/>
    </source>
</evidence>
<sequence length="122" mass="13635">MLNSCPQASPIYTPYTYMTIFLFSHAVCICRVYELISNHPWHFVSMSLTPSVLSSLGLTAIYRSSRAPCAFLQPVLKFPSAPRLHVAYPLCRCPRQDCKMPAASAGPMQIINGRTPGCRRKQ</sequence>
<organism evidence="2">
    <name type="scientific">Aspergillus flavus</name>
    <dbReference type="NCBI Taxonomy" id="5059"/>
    <lineage>
        <taxon>Eukaryota</taxon>
        <taxon>Fungi</taxon>
        <taxon>Dikarya</taxon>
        <taxon>Ascomycota</taxon>
        <taxon>Pezizomycotina</taxon>
        <taxon>Eurotiomycetes</taxon>
        <taxon>Eurotiomycetidae</taxon>
        <taxon>Eurotiales</taxon>
        <taxon>Aspergillaceae</taxon>
        <taxon>Aspergillus</taxon>
        <taxon>Aspergillus subgen. Circumdati</taxon>
    </lineage>
</organism>
<reference evidence="2" key="1">
    <citation type="submission" date="2019-04" db="EMBL/GenBank/DDBJ databases">
        <title>Friends and foes A comparative genomics study of 23 Aspergillus species from section Flavi.</title>
        <authorList>
            <consortium name="DOE Joint Genome Institute"/>
            <person name="Kjaerbolling I."/>
            <person name="Vesth T."/>
            <person name="Frisvad J.C."/>
            <person name="Nybo J.L."/>
            <person name="Theobald S."/>
            <person name="Kildgaard S."/>
            <person name="Isbrandt T."/>
            <person name="Kuo A."/>
            <person name="Sato A."/>
            <person name="Lyhne E.K."/>
            <person name="Kogle M.E."/>
            <person name="Wiebenga A."/>
            <person name="Kun R.S."/>
            <person name="Lubbers R.J."/>
            <person name="Makela M.R."/>
            <person name="Barry K."/>
            <person name="Chovatia M."/>
            <person name="Clum A."/>
            <person name="Daum C."/>
            <person name="Haridas S."/>
            <person name="He G."/>
            <person name="LaButti K."/>
            <person name="Lipzen A."/>
            <person name="Mondo S."/>
            <person name="Riley R."/>
            <person name="Salamov A."/>
            <person name="Simmons B.A."/>
            <person name="Magnuson J.K."/>
            <person name="Henrissat B."/>
            <person name="Mortensen U.H."/>
            <person name="Larsen T.O."/>
            <person name="Devries R.P."/>
            <person name="Grigoriev I.V."/>
            <person name="Machida M."/>
            <person name="Baker S.E."/>
            <person name="Andersen M.R."/>
        </authorList>
    </citation>
    <scope>NUCLEOTIDE SEQUENCE [LARGE SCALE GENOMIC DNA]</scope>
    <source>
        <strain evidence="2">CBS 121.62</strain>
    </source>
</reference>